<organism evidence="1 2">
    <name type="scientific">Dryococelus australis</name>
    <dbReference type="NCBI Taxonomy" id="614101"/>
    <lineage>
        <taxon>Eukaryota</taxon>
        <taxon>Metazoa</taxon>
        <taxon>Ecdysozoa</taxon>
        <taxon>Arthropoda</taxon>
        <taxon>Hexapoda</taxon>
        <taxon>Insecta</taxon>
        <taxon>Pterygota</taxon>
        <taxon>Neoptera</taxon>
        <taxon>Polyneoptera</taxon>
        <taxon>Phasmatodea</taxon>
        <taxon>Verophasmatodea</taxon>
        <taxon>Anareolatae</taxon>
        <taxon>Phasmatidae</taxon>
        <taxon>Eurycanthinae</taxon>
        <taxon>Dryococelus</taxon>
    </lineage>
</organism>
<name>A0ABQ9G6R2_9NEOP</name>
<evidence type="ECO:0000313" key="2">
    <source>
        <dbReference type="Proteomes" id="UP001159363"/>
    </source>
</evidence>
<protein>
    <submittedName>
        <fullName evidence="1">Uncharacterized protein</fullName>
    </submittedName>
</protein>
<dbReference type="EMBL" id="JARBHB010000016">
    <property type="protein sequence ID" value="KAJ8867132.1"/>
    <property type="molecule type" value="Genomic_DNA"/>
</dbReference>
<sequence length="61" mass="6909">MLFQLLEQQVHVSADLGTSLSVDCFITSAEIINVLKLIEEPTRELCHAMKMYPPCPLKYLS</sequence>
<proteinExistence type="predicted"/>
<comment type="caution">
    <text evidence="1">The sequence shown here is derived from an EMBL/GenBank/DDBJ whole genome shotgun (WGS) entry which is preliminary data.</text>
</comment>
<reference evidence="1 2" key="1">
    <citation type="submission" date="2023-02" db="EMBL/GenBank/DDBJ databases">
        <title>LHISI_Scaffold_Assembly.</title>
        <authorList>
            <person name="Stuart O.P."/>
            <person name="Cleave R."/>
            <person name="Magrath M.J.L."/>
            <person name="Mikheyev A.S."/>
        </authorList>
    </citation>
    <scope>NUCLEOTIDE SEQUENCE [LARGE SCALE GENOMIC DNA]</scope>
    <source>
        <strain evidence="1">Daus_M_001</strain>
        <tissue evidence="1">Leg muscle</tissue>
    </source>
</reference>
<dbReference type="Proteomes" id="UP001159363">
    <property type="component" value="Chromosome 15"/>
</dbReference>
<keyword evidence="2" id="KW-1185">Reference proteome</keyword>
<gene>
    <name evidence="1" type="ORF">PR048_032996</name>
</gene>
<evidence type="ECO:0000313" key="1">
    <source>
        <dbReference type="EMBL" id="KAJ8867132.1"/>
    </source>
</evidence>
<accession>A0ABQ9G6R2</accession>